<dbReference type="RefSeq" id="WP_350379340.1">
    <property type="nucleotide sequence ID" value="NZ_JBELQF010000029.1"/>
</dbReference>
<protein>
    <submittedName>
        <fullName evidence="1">Uncharacterized protein</fullName>
    </submittedName>
</protein>
<evidence type="ECO:0000313" key="1">
    <source>
        <dbReference type="EMBL" id="MER2290028.1"/>
    </source>
</evidence>
<evidence type="ECO:0000313" key="2">
    <source>
        <dbReference type="Proteomes" id="UP001432995"/>
    </source>
</evidence>
<organism evidence="1 2">
    <name type="scientific">Methylobacterium brachiatum</name>
    <dbReference type="NCBI Taxonomy" id="269660"/>
    <lineage>
        <taxon>Bacteria</taxon>
        <taxon>Pseudomonadati</taxon>
        <taxon>Pseudomonadota</taxon>
        <taxon>Alphaproteobacteria</taxon>
        <taxon>Hyphomicrobiales</taxon>
        <taxon>Methylobacteriaceae</taxon>
        <taxon>Methylobacterium</taxon>
    </lineage>
</organism>
<gene>
    <name evidence="1" type="ORF">ABS770_17320</name>
</gene>
<comment type="caution">
    <text evidence="1">The sequence shown here is derived from an EMBL/GenBank/DDBJ whole genome shotgun (WGS) entry which is preliminary data.</text>
</comment>
<name>A0ABV1R5A7_9HYPH</name>
<keyword evidence="2" id="KW-1185">Reference proteome</keyword>
<accession>A0ABV1R5A7</accession>
<sequence>MRSVTIQPTVDRVLALEEVYEVFERVVVSHSKYEESELEEAIGYYDAL</sequence>
<reference evidence="1" key="1">
    <citation type="submission" date="2024-06" db="EMBL/GenBank/DDBJ databases">
        <authorList>
            <person name="Campbell A.G."/>
        </authorList>
    </citation>
    <scope>NUCLEOTIDE SEQUENCE</scope>
    <source>
        <strain evidence="1">EM17</strain>
    </source>
</reference>
<dbReference type="Proteomes" id="UP001432995">
    <property type="component" value="Unassembled WGS sequence"/>
</dbReference>
<proteinExistence type="predicted"/>
<dbReference type="EMBL" id="JBELQD010000019">
    <property type="protein sequence ID" value="MER2290028.1"/>
    <property type="molecule type" value="Genomic_DNA"/>
</dbReference>